<reference evidence="1" key="1">
    <citation type="thesis" date="2021" institute="BYU ScholarsArchive" country="Provo, UT, USA">
        <title>Applications of and Algorithms for Genome Assembly and Genomic Analyses with an Emphasis on Marine Teleosts.</title>
        <authorList>
            <person name="Pickett B.D."/>
        </authorList>
    </citation>
    <scope>NUCLEOTIDE SEQUENCE</scope>
    <source>
        <strain evidence="1">HI-2016</strain>
    </source>
</reference>
<keyword evidence="3" id="KW-1185">Reference proteome</keyword>
<proteinExistence type="predicted"/>
<evidence type="ECO:0000313" key="1">
    <source>
        <dbReference type="EMBL" id="KAG9328785.1"/>
    </source>
</evidence>
<protein>
    <submittedName>
        <fullName evidence="1">Uncharacterized protein</fullName>
    </submittedName>
</protein>
<gene>
    <name evidence="2" type="ORF">JZ751_004601</name>
    <name evidence="1" type="ORF">JZ751_010658</name>
</gene>
<dbReference type="EMBL" id="JAFBMS010000119">
    <property type="protein sequence ID" value="KAG9335472.1"/>
    <property type="molecule type" value="Genomic_DNA"/>
</dbReference>
<comment type="caution">
    <text evidence="1">The sequence shown here is derived from an EMBL/GenBank/DDBJ whole genome shotgun (WGS) entry which is preliminary data.</text>
</comment>
<dbReference type="EMBL" id="JAFBMS010001828">
    <property type="protein sequence ID" value="KAG9328785.1"/>
    <property type="molecule type" value="Genomic_DNA"/>
</dbReference>
<organism evidence="1 3">
    <name type="scientific">Albula glossodonta</name>
    <name type="common">roundjaw bonefish</name>
    <dbReference type="NCBI Taxonomy" id="121402"/>
    <lineage>
        <taxon>Eukaryota</taxon>
        <taxon>Metazoa</taxon>
        <taxon>Chordata</taxon>
        <taxon>Craniata</taxon>
        <taxon>Vertebrata</taxon>
        <taxon>Euteleostomi</taxon>
        <taxon>Actinopterygii</taxon>
        <taxon>Neopterygii</taxon>
        <taxon>Teleostei</taxon>
        <taxon>Albuliformes</taxon>
        <taxon>Albulidae</taxon>
        <taxon>Albula</taxon>
    </lineage>
</organism>
<dbReference type="AlphaFoldDB" id="A0A8T2MLA0"/>
<sequence length="58" mass="6575">MRETHCPPPLHALYCRNSTETIHLRTQLLEKHPVSRFTHLQAVAAPGHSVGLYIKPYG</sequence>
<dbReference type="Proteomes" id="UP000824540">
    <property type="component" value="Unassembled WGS sequence"/>
</dbReference>
<evidence type="ECO:0000313" key="3">
    <source>
        <dbReference type="Proteomes" id="UP000824540"/>
    </source>
</evidence>
<accession>A0A8T2MLA0</accession>
<name>A0A8T2MLA0_9TELE</name>
<evidence type="ECO:0000313" key="2">
    <source>
        <dbReference type="EMBL" id="KAG9335472.1"/>
    </source>
</evidence>